<evidence type="ECO:0000256" key="1">
    <source>
        <dbReference type="SAM" id="SignalP"/>
    </source>
</evidence>
<accession>A0A0C2D0J6</accession>
<dbReference type="AlphaFoldDB" id="A0A0C2D0J6"/>
<gene>
    <name evidence="2" type="ORF">ANCDUO_14275</name>
</gene>
<keyword evidence="1" id="KW-0732">Signal</keyword>
<proteinExistence type="predicted"/>
<dbReference type="EMBL" id="KN737120">
    <property type="protein sequence ID" value="KIH55567.1"/>
    <property type="molecule type" value="Genomic_DNA"/>
</dbReference>
<organism evidence="2 3">
    <name type="scientific">Ancylostoma duodenale</name>
    <dbReference type="NCBI Taxonomy" id="51022"/>
    <lineage>
        <taxon>Eukaryota</taxon>
        <taxon>Metazoa</taxon>
        <taxon>Ecdysozoa</taxon>
        <taxon>Nematoda</taxon>
        <taxon>Chromadorea</taxon>
        <taxon>Rhabditida</taxon>
        <taxon>Rhabditina</taxon>
        <taxon>Rhabditomorpha</taxon>
        <taxon>Strongyloidea</taxon>
        <taxon>Ancylostomatidae</taxon>
        <taxon>Ancylostomatinae</taxon>
        <taxon>Ancylostoma</taxon>
    </lineage>
</organism>
<reference evidence="2 3" key="1">
    <citation type="submission" date="2013-12" db="EMBL/GenBank/DDBJ databases">
        <title>Draft genome of the parsitic nematode Ancylostoma duodenale.</title>
        <authorList>
            <person name="Mitreva M."/>
        </authorList>
    </citation>
    <scope>NUCLEOTIDE SEQUENCE [LARGE SCALE GENOMIC DNA]</scope>
    <source>
        <strain evidence="2 3">Zhejiang</strain>
    </source>
</reference>
<evidence type="ECO:0000313" key="2">
    <source>
        <dbReference type="EMBL" id="KIH55567.1"/>
    </source>
</evidence>
<evidence type="ECO:0000313" key="3">
    <source>
        <dbReference type="Proteomes" id="UP000054047"/>
    </source>
</evidence>
<feature type="chain" id="PRO_5002159396" evidence="1">
    <location>
        <begin position="18"/>
        <end position="70"/>
    </location>
</feature>
<feature type="signal peptide" evidence="1">
    <location>
        <begin position="1"/>
        <end position="17"/>
    </location>
</feature>
<dbReference type="Proteomes" id="UP000054047">
    <property type="component" value="Unassembled WGS sequence"/>
</dbReference>
<protein>
    <submittedName>
        <fullName evidence="2">Uncharacterized protein</fullName>
    </submittedName>
</protein>
<name>A0A0C2D0J6_9BILA</name>
<keyword evidence="3" id="KW-1185">Reference proteome</keyword>
<sequence length="70" mass="8239">MREFLVLLLLALAIAEAARKQMKREPPRDCSDAPNKDIKRSCLMIRTMDRLTRRRIARQAARTQRQSCRI</sequence>